<evidence type="ECO:0000256" key="6">
    <source>
        <dbReference type="ARBA" id="ARBA00023163"/>
    </source>
</evidence>
<dbReference type="InterPro" id="IPR051061">
    <property type="entry name" value="Zinc_finger_trans_reg"/>
</dbReference>
<dbReference type="PROSITE" id="PS00028">
    <property type="entry name" value="ZINC_FINGER_C2H2_1"/>
    <property type="match status" value="2"/>
</dbReference>
<evidence type="ECO:0000313" key="12">
    <source>
        <dbReference type="Proteomes" id="UP000717585"/>
    </source>
</evidence>
<dbReference type="PROSITE" id="PS50157">
    <property type="entry name" value="ZINC_FINGER_C2H2_2"/>
    <property type="match status" value="2"/>
</dbReference>
<evidence type="ECO:0000256" key="3">
    <source>
        <dbReference type="ARBA" id="ARBA00022771"/>
    </source>
</evidence>
<evidence type="ECO:0000259" key="10">
    <source>
        <dbReference type="PROSITE" id="PS50157"/>
    </source>
</evidence>
<accession>A0A8J6BAG5</accession>
<dbReference type="EMBL" id="JAHDYR010000025">
    <property type="protein sequence ID" value="KAG9393312.1"/>
    <property type="molecule type" value="Genomic_DNA"/>
</dbReference>
<feature type="domain" description="C2H2-type" evidence="10">
    <location>
        <begin position="185"/>
        <end position="215"/>
    </location>
</feature>
<evidence type="ECO:0000256" key="2">
    <source>
        <dbReference type="ARBA" id="ARBA00022723"/>
    </source>
</evidence>
<protein>
    <submittedName>
        <fullName evidence="11">C2H2-type zinc finger</fullName>
    </submittedName>
</protein>
<keyword evidence="3 8" id="KW-0863">Zinc-finger</keyword>
<keyword evidence="7" id="KW-0539">Nucleus</keyword>
<dbReference type="AlphaFoldDB" id="A0A8J6BAG5"/>
<keyword evidence="6" id="KW-0804">Transcription</keyword>
<keyword evidence="2" id="KW-0479">Metal-binding</keyword>
<evidence type="ECO:0000256" key="1">
    <source>
        <dbReference type="ARBA" id="ARBA00004123"/>
    </source>
</evidence>
<proteinExistence type="predicted"/>
<name>A0A8J6BAG5_9EUKA</name>
<keyword evidence="4" id="KW-0862">Zinc</keyword>
<keyword evidence="5" id="KW-0805">Transcription regulation</keyword>
<dbReference type="PANTHER" id="PTHR46179:SF13">
    <property type="entry name" value="C2H2-TYPE DOMAIN-CONTAINING PROTEIN"/>
    <property type="match status" value="1"/>
</dbReference>
<keyword evidence="12" id="KW-1185">Reference proteome</keyword>
<feature type="compositionally biased region" description="Polar residues" evidence="9">
    <location>
        <begin position="307"/>
        <end position="318"/>
    </location>
</feature>
<dbReference type="PANTHER" id="PTHR46179">
    <property type="entry name" value="ZINC FINGER PROTEIN"/>
    <property type="match status" value="1"/>
</dbReference>
<sequence>MSGREKGQRESRLSKDDEKPTSFSSAMMKLDRSCKCIVDDYDVCGARFSTQGALHDHIRRIHRLIPCKDQRCGQGFESDEEMLRHMRKEHKKNVCQHCNFSASNTTNVTQHMINMHTELCQFQGFEHYWCHTCDRPYENIGRHTALKHPEKVESDPALKRRFWCYECNKAVGKLAEHKRMHQDKIPCPVPGCMHSVTQIGNLKRHMRDIHMMSKEMVEELVYPLKKLQAAKMGGKASKRGASRLMAPPLDKRCHIMDLVNICEDLKILDDRPAVGIRPKIVKLEATTDMLAQAVVELCEEQDFETQTDGSQCGWTQGSDGPGVAPLIAQPLPHSARAQFTAAIHAVVNGTASLGDLDEDQDDEEVAWCPSVTIPIQLPAPDVGTARDG</sequence>
<evidence type="ECO:0000256" key="5">
    <source>
        <dbReference type="ARBA" id="ARBA00023015"/>
    </source>
</evidence>
<dbReference type="GO" id="GO:0006357">
    <property type="term" value="P:regulation of transcription by RNA polymerase II"/>
    <property type="evidence" value="ECO:0007669"/>
    <property type="project" value="TreeGrafter"/>
</dbReference>
<comment type="subcellular location">
    <subcellularLocation>
        <location evidence="1">Nucleus</location>
    </subcellularLocation>
</comment>
<evidence type="ECO:0000256" key="4">
    <source>
        <dbReference type="ARBA" id="ARBA00022833"/>
    </source>
</evidence>
<feature type="compositionally biased region" description="Basic and acidic residues" evidence="9">
    <location>
        <begin position="1"/>
        <end position="20"/>
    </location>
</feature>
<dbReference type="OrthoDB" id="8895262at2759"/>
<evidence type="ECO:0000256" key="8">
    <source>
        <dbReference type="PROSITE-ProRule" id="PRU00042"/>
    </source>
</evidence>
<feature type="domain" description="C2H2-type" evidence="10">
    <location>
        <begin position="65"/>
        <end position="90"/>
    </location>
</feature>
<dbReference type="Proteomes" id="UP000717585">
    <property type="component" value="Unassembled WGS sequence"/>
</dbReference>
<evidence type="ECO:0000256" key="7">
    <source>
        <dbReference type="ARBA" id="ARBA00023242"/>
    </source>
</evidence>
<gene>
    <name evidence="11" type="ORF">J8273_3446</name>
</gene>
<evidence type="ECO:0000256" key="9">
    <source>
        <dbReference type="SAM" id="MobiDB-lite"/>
    </source>
</evidence>
<organism evidence="11 12">
    <name type="scientific">Carpediemonas membranifera</name>
    <dbReference type="NCBI Taxonomy" id="201153"/>
    <lineage>
        <taxon>Eukaryota</taxon>
        <taxon>Metamonada</taxon>
        <taxon>Carpediemonas-like organisms</taxon>
        <taxon>Carpediemonas</taxon>
    </lineage>
</organism>
<dbReference type="GO" id="GO:0008270">
    <property type="term" value="F:zinc ion binding"/>
    <property type="evidence" value="ECO:0007669"/>
    <property type="project" value="UniProtKB-KW"/>
</dbReference>
<feature type="region of interest" description="Disordered" evidence="9">
    <location>
        <begin position="307"/>
        <end position="326"/>
    </location>
</feature>
<comment type="caution">
    <text evidence="11">The sequence shown here is derived from an EMBL/GenBank/DDBJ whole genome shotgun (WGS) entry which is preliminary data.</text>
</comment>
<evidence type="ECO:0000313" key="11">
    <source>
        <dbReference type="EMBL" id="KAG9393312.1"/>
    </source>
</evidence>
<dbReference type="GO" id="GO:0005634">
    <property type="term" value="C:nucleus"/>
    <property type="evidence" value="ECO:0007669"/>
    <property type="project" value="UniProtKB-SubCell"/>
</dbReference>
<dbReference type="SMART" id="SM00355">
    <property type="entry name" value="ZnF_C2H2"/>
    <property type="match status" value="5"/>
</dbReference>
<feature type="region of interest" description="Disordered" evidence="9">
    <location>
        <begin position="1"/>
        <end position="22"/>
    </location>
</feature>
<dbReference type="InterPro" id="IPR013087">
    <property type="entry name" value="Znf_C2H2_type"/>
</dbReference>
<dbReference type="Gene3D" id="3.30.160.60">
    <property type="entry name" value="Classic Zinc Finger"/>
    <property type="match status" value="2"/>
</dbReference>
<reference evidence="11" key="1">
    <citation type="submission" date="2021-05" db="EMBL/GenBank/DDBJ databases">
        <title>A free-living protist that lacks canonical eukaryotic 1 DNA replication and segregation systems.</title>
        <authorList>
            <person name="Salas-Leiva D.E."/>
            <person name="Tromer E.C."/>
            <person name="Curtis B.A."/>
            <person name="Jerlstrom-Hultqvist J."/>
            <person name="Kolisko M."/>
            <person name="Yi Z."/>
            <person name="Salas-Leiva J.S."/>
            <person name="Gallot-Lavallee L."/>
            <person name="Kops G.J.P.L."/>
            <person name="Archibald J.M."/>
            <person name="Simpson A.G.B."/>
            <person name="Roger A.J."/>
        </authorList>
    </citation>
    <scope>NUCLEOTIDE SEQUENCE</scope>
    <source>
        <strain evidence="11">BICM</strain>
    </source>
</reference>